<dbReference type="InParanoid" id="E3MAL4"/>
<accession>E3MAL4</accession>
<dbReference type="HOGENOM" id="CLU_1604203_0_0_1"/>
<organism evidence="2">
    <name type="scientific">Caenorhabditis remanei</name>
    <name type="common">Caenorhabditis vulgaris</name>
    <dbReference type="NCBI Taxonomy" id="31234"/>
    <lineage>
        <taxon>Eukaryota</taxon>
        <taxon>Metazoa</taxon>
        <taxon>Ecdysozoa</taxon>
        <taxon>Nematoda</taxon>
        <taxon>Chromadorea</taxon>
        <taxon>Rhabditida</taxon>
        <taxon>Rhabditina</taxon>
        <taxon>Rhabditomorpha</taxon>
        <taxon>Rhabditoidea</taxon>
        <taxon>Rhabditidae</taxon>
        <taxon>Peloderinae</taxon>
        <taxon>Caenorhabditis</taxon>
    </lineage>
</organism>
<evidence type="ECO:0000313" key="1">
    <source>
        <dbReference type="EMBL" id="EFO97386.1"/>
    </source>
</evidence>
<keyword evidence="2" id="KW-1185">Reference proteome</keyword>
<reference evidence="1" key="1">
    <citation type="submission" date="2007-07" db="EMBL/GenBank/DDBJ databases">
        <title>PCAP assembly of the Caenorhabditis remanei genome.</title>
        <authorList>
            <consortium name="The Caenorhabditis remanei Sequencing Consortium"/>
            <person name="Wilson R.K."/>
        </authorList>
    </citation>
    <scope>NUCLEOTIDE SEQUENCE [LARGE SCALE GENOMIC DNA]</scope>
    <source>
        <strain evidence="1">PB4641</strain>
    </source>
</reference>
<dbReference type="eggNOG" id="ENOG502TIAI">
    <property type="taxonomic scope" value="Eukaryota"/>
</dbReference>
<dbReference type="OrthoDB" id="5855144at2759"/>
<dbReference type="OMA" id="IRIDIFF"/>
<protein>
    <submittedName>
        <fullName evidence="1">Uncharacterized protein</fullName>
    </submittedName>
</protein>
<dbReference type="Proteomes" id="UP000008281">
    <property type="component" value="Unassembled WGS sequence"/>
</dbReference>
<dbReference type="AlphaFoldDB" id="E3MAL4"/>
<name>E3MAL4_CAERE</name>
<dbReference type="EMBL" id="DS268432">
    <property type="protein sequence ID" value="EFO97386.1"/>
    <property type="molecule type" value="Genomic_DNA"/>
</dbReference>
<gene>
    <name evidence="1" type="ORF">CRE_16813</name>
</gene>
<sequence length="188" mass="22183">MELPKEEPILFKCIIPKTFNQQGIEATDFIRRSHWSFFCHVRFSRPMMEGDDLDFKVIFHDTPKVDGQLLLSVTPPEYHSAKAKTIIKRNPFVIDPTTSWISFLKDDDSKRYMRFGLKYLNGLIQLRLPGETGHFPFYHVQNNNESIRIDIFFCEYVKSISLRDPITYEQEGDEEPMIYRSLSHVLIM</sequence>
<proteinExistence type="predicted"/>
<evidence type="ECO:0000313" key="2">
    <source>
        <dbReference type="Proteomes" id="UP000008281"/>
    </source>
</evidence>
<dbReference type="FunCoup" id="E3MAL4">
    <property type="interactions" value="545"/>
</dbReference>